<dbReference type="AlphaFoldDB" id="W4UVM0"/>
<dbReference type="Gene3D" id="3.90.226.10">
    <property type="entry name" value="2-enoyl-CoA Hydratase, Chain A, domain 1"/>
    <property type="match status" value="4"/>
</dbReference>
<name>W4UVM0_9BACE</name>
<dbReference type="InterPro" id="IPR004634">
    <property type="entry name" value="Pept_S49_pIV"/>
</dbReference>
<organism evidence="10 11">
    <name type="scientific">Bacteroides reticulotermitis JCM 10512</name>
    <dbReference type="NCBI Taxonomy" id="1445607"/>
    <lineage>
        <taxon>Bacteria</taxon>
        <taxon>Pseudomonadati</taxon>
        <taxon>Bacteroidota</taxon>
        <taxon>Bacteroidia</taxon>
        <taxon>Bacteroidales</taxon>
        <taxon>Bacteroidaceae</taxon>
        <taxon>Bacteroides</taxon>
    </lineage>
</organism>
<keyword evidence="5" id="KW-0720">Serine protease</keyword>
<dbReference type="PANTHER" id="PTHR33209">
    <property type="entry name" value="PROTEASE 4"/>
    <property type="match status" value="1"/>
</dbReference>
<evidence type="ECO:0000256" key="5">
    <source>
        <dbReference type="ARBA" id="ARBA00022825"/>
    </source>
</evidence>
<evidence type="ECO:0000256" key="2">
    <source>
        <dbReference type="ARBA" id="ARBA00008683"/>
    </source>
</evidence>
<keyword evidence="3 10" id="KW-0645">Protease</keyword>
<dbReference type="PIRSF" id="PIRSF001217">
    <property type="entry name" value="Protease_4_SppA"/>
    <property type="match status" value="1"/>
</dbReference>
<evidence type="ECO:0000256" key="1">
    <source>
        <dbReference type="ARBA" id="ARBA00004370"/>
    </source>
</evidence>
<dbReference type="EMBL" id="BAIV01000021">
    <property type="protein sequence ID" value="GAE84872.1"/>
    <property type="molecule type" value="Genomic_DNA"/>
</dbReference>
<evidence type="ECO:0000256" key="4">
    <source>
        <dbReference type="ARBA" id="ARBA00022801"/>
    </source>
</evidence>
<keyword evidence="8" id="KW-1133">Transmembrane helix</keyword>
<sequence length="571" mass="62372">MKDFLKFTFATVTGIIISSVILFVLSIVTLFGILSTSDTETVVKKNSVMVLDLNGTLVERTQEDALGILSQLVNDDSNTYGLDDILSSIKKAKENEDIKGIYLQASSLSCSYASLQEIRNALLDFKESGKFIIAYGDGYTQGLYYLSSVADKIMLNPQGMIEWRGLASSPIFYKDLLQKLGVEMQIFKVGTYKSAVEPFTSTEMSPANREQVTAFIQSIWGQITTGVSASRNLTVDSLNAYADRMLMFYPAEASVKTGLADTLVYRNDVRNYLKKLVKIGEDDKLSMLSLNDMINVKKNTPKDKSGNIVAVYYASGEITDHPSSAASEDGIVGTKVIQDLRKLKDDDDIKAVVLRVNSPGGSAFASEQIWHAVKELKSKKPVIVSMGDYAASGGYYISCIADTIVAEPTTLTGSIGIFGMVPNLKGLTDKIGLTYDVVKTNKFADFGTLMRPFNNDEKVLLQMMIAQGYDTFVSRCAEGRGMTKEGIEKIAEGRVWTGEAAKELGLVDVLGGIDKALEIAVGKAGIDSYTVIPYPQKKDFLSSLLDTQPTNYVESQLIKSNLANIINNSAY</sequence>
<feature type="transmembrane region" description="Helical" evidence="8">
    <location>
        <begin position="7"/>
        <end position="34"/>
    </location>
</feature>
<accession>W4UVM0</accession>
<gene>
    <name evidence="10" type="ORF">JCM10512_3248</name>
</gene>
<dbReference type="Proteomes" id="UP000019131">
    <property type="component" value="Unassembled WGS sequence"/>
</dbReference>
<evidence type="ECO:0000313" key="10">
    <source>
        <dbReference type="EMBL" id="GAE84872.1"/>
    </source>
</evidence>
<evidence type="ECO:0000313" key="11">
    <source>
        <dbReference type="Proteomes" id="UP000019131"/>
    </source>
</evidence>
<dbReference type="InterPro" id="IPR002142">
    <property type="entry name" value="Peptidase_S49"/>
</dbReference>
<dbReference type="STRING" id="1445607.JCM10512_3248"/>
<protein>
    <submittedName>
        <fullName evidence="10">Protease IV</fullName>
    </submittedName>
</protein>
<feature type="active site" description="Proton donor/acceptor" evidence="7">
    <location>
        <position position="193"/>
    </location>
</feature>
<keyword evidence="8" id="KW-0812">Transmembrane</keyword>
<feature type="domain" description="Peptidase S49" evidence="9">
    <location>
        <begin position="125"/>
        <end position="279"/>
    </location>
</feature>
<dbReference type="GO" id="GO:0016020">
    <property type="term" value="C:membrane"/>
    <property type="evidence" value="ECO:0007669"/>
    <property type="project" value="UniProtKB-SubCell"/>
</dbReference>
<dbReference type="NCBIfam" id="TIGR00705">
    <property type="entry name" value="SppA_67K"/>
    <property type="match status" value="1"/>
</dbReference>
<dbReference type="GO" id="GO:0008236">
    <property type="term" value="F:serine-type peptidase activity"/>
    <property type="evidence" value="ECO:0007669"/>
    <property type="project" value="UniProtKB-KW"/>
</dbReference>
<evidence type="ECO:0000256" key="3">
    <source>
        <dbReference type="ARBA" id="ARBA00022670"/>
    </source>
</evidence>
<comment type="caution">
    <text evidence="10">The sequence shown here is derived from an EMBL/GenBank/DDBJ whole genome shotgun (WGS) entry which is preliminary data.</text>
</comment>
<keyword evidence="6 8" id="KW-0472">Membrane</keyword>
<proteinExistence type="inferred from homology"/>
<dbReference type="InterPro" id="IPR004635">
    <property type="entry name" value="Pept_S49_SppA"/>
</dbReference>
<evidence type="ECO:0000256" key="7">
    <source>
        <dbReference type="PIRSR" id="PIRSR001217-1"/>
    </source>
</evidence>
<feature type="domain" description="Peptidase S49" evidence="9">
    <location>
        <begin position="375"/>
        <end position="520"/>
    </location>
</feature>
<comment type="subcellular location">
    <subcellularLocation>
        <location evidence="1">Membrane</location>
    </subcellularLocation>
</comment>
<dbReference type="InterPro" id="IPR029045">
    <property type="entry name" value="ClpP/crotonase-like_dom_sf"/>
</dbReference>
<dbReference type="Pfam" id="PF01343">
    <property type="entry name" value="Peptidase_S49"/>
    <property type="match status" value="2"/>
</dbReference>
<dbReference type="InterPro" id="IPR047272">
    <property type="entry name" value="S49_SppA_C"/>
</dbReference>
<reference evidence="10 11" key="1">
    <citation type="journal article" date="2014" name="Genome Announc.">
        <title>Draft Genome Sequence of Bacteroides reticulotermitis Strain JCM 10512T, Isolated from the Gut of a Termite.</title>
        <authorList>
            <person name="Yuki M."/>
            <person name="Oshima K."/>
            <person name="Suda W."/>
            <person name="Sakamoto M."/>
            <person name="Iida T."/>
            <person name="Hattori M."/>
            <person name="Ohkuma M."/>
        </authorList>
    </citation>
    <scope>NUCLEOTIDE SEQUENCE [LARGE SCALE GENOMIC DNA]</scope>
    <source>
        <strain evidence="10 11">JCM 10512</strain>
    </source>
</reference>
<dbReference type="NCBIfam" id="TIGR00706">
    <property type="entry name" value="SppA_dom"/>
    <property type="match status" value="1"/>
</dbReference>
<dbReference type="CDD" id="cd07018">
    <property type="entry name" value="S49_SppA_67K_type"/>
    <property type="match status" value="1"/>
</dbReference>
<keyword evidence="11" id="KW-1185">Reference proteome</keyword>
<evidence type="ECO:0000259" key="9">
    <source>
        <dbReference type="Pfam" id="PF01343"/>
    </source>
</evidence>
<evidence type="ECO:0000256" key="6">
    <source>
        <dbReference type="ARBA" id="ARBA00023136"/>
    </source>
</evidence>
<dbReference type="PANTHER" id="PTHR33209:SF1">
    <property type="entry name" value="PEPTIDASE S49 DOMAIN-CONTAINING PROTEIN"/>
    <property type="match status" value="1"/>
</dbReference>
<dbReference type="SUPFAM" id="SSF52096">
    <property type="entry name" value="ClpP/crotonase"/>
    <property type="match status" value="2"/>
</dbReference>
<keyword evidence="4" id="KW-0378">Hydrolase</keyword>
<dbReference type="GO" id="GO:0006465">
    <property type="term" value="P:signal peptide processing"/>
    <property type="evidence" value="ECO:0007669"/>
    <property type="project" value="InterPro"/>
</dbReference>
<evidence type="ECO:0000256" key="8">
    <source>
        <dbReference type="SAM" id="Phobius"/>
    </source>
</evidence>
<dbReference type="InterPro" id="IPR047217">
    <property type="entry name" value="S49_SppA_67K_type_N"/>
</dbReference>
<dbReference type="CDD" id="cd07023">
    <property type="entry name" value="S49_Sppa_N_C"/>
    <property type="match status" value="1"/>
</dbReference>
<feature type="active site" description="Nucleophile" evidence="7">
    <location>
        <position position="392"/>
    </location>
</feature>
<comment type="similarity">
    <text evidence="2">Belongs to the peptidase S49 family.</text>
</comment>